<reference evidence="3" key="1">
    <citation type="journal article" date="2019" name="bioRxiv">
        <title>The Genome of the Zebra Mussel, Dreissena polymorpha: A Resource for Invasive Species Research.</title>
        <authorList>
            <person name="McCartney M.A."/>
            <person name="Auch B."/>
            <person name="Kono T."/>
            <person name="Mallez S."/>
            <person name="Zhang Y."/>
            <person name="Obille A."/>
            <person name="Becker A."/>
            <person name="Abrahante J.E."/>
            <person name="Garbe J."/>
            <person name="Badalamenti J.P."/>
            <person name="Herman A."/>
            <person name="Mangelson H."/>
            <person name="Liachko I."/>
            <person name="Sullivan S."/>
            <person name="Sone E.D."/>
            <person name="Koren S."/>
            <person name="Silverstein K.A.T."/>
            <person name="Beckman K.B."/>
            <person name="Gohl D.M."/>
        </authorList>
    </citation>
    <scope>NUCLEOTIDE SEQUENCE</scope>
    <source>
        <strain evidence="3">Duluth1</strain>
        <tissue evidence="3">Whole animal</tissue>
    </source>
</reference>
<dbReference type="InterPro" id="IPR048337">
    <property type="entry name" value="FAM50A/XAP5_C"/>
</dbReference>
<feature type="region of interest" description="Disordered" evidence="1">
    <location>
        <begin position="1"/>
        <end position="32"/>
    </location>
</feature>
<evidence type="ECO:0000313" key="4">
    <source>
        <dbReference type="Proteomes" id="UP000828390"/>
    </source>
</evidence>
<comment type="caution">
    <text evidence="3">The sequence shown here is derived from an EMBL/GenBank/DDBJ whole genome shotgun (WGS) entry which is preliminary data.</text>
</comment>
<dbReference type="Proteomes" id="UP000828390">
    <property type="component" value="Unassembled WGS sequence"/>
</dbReference>
<reference evidence="3" key="2">
    <citation type="submission" date="2020-11" db="EMBL/GenBank/DDBJ databases">
        <authorList>
            <person name="McCartney M.A."/>
            <person name="Auch B."/>
            <person name="Kono T."/>
            <person name="Mallez S."/>
            <person name="Becker A."/>
            <person name="Gohl D.M."/>
            <person name="Silverstein K.A.T."/>
            <person name="Koren S."/>
            <person name="Bechman K.B."/>
            <person name="Herman A."/>
            <person name="Abrahante J.E."/>
            <person name="Garbe J."/>
        </authorList>
    </citation>
    <scope>NUCLEOTIDE SEQUENCE</scope>
    <source>
        <strain evidence="3">Duluth1</strain>
        <tissue evidence="3">Whole animal</tissue>
    </source>
</reference>
<feature type="compositionally biased region" description="Basic and acidic residues" evidence="1">
    <location>
        <begin position="23"/>
        <end position="32"/>
    </location>
</feature>
<protein>
    <recommendedName>
        <fullName evidence="2">FAM50A/XAP5 C-terminal domain-containing protein</fullName>
    </recommendedName>
</protein>
<proteinExistence type="predicted"/>
<dbReference type="AlphaFoldDB" id="A0A9D4KWB9"/>
<dbReference type="InterPro" id="IPR007005">
    <property type="entry name" value="XAP5"/>
</dbReference>
<organism evidence="3 4">
    <name type="scientific">Dreissena polymorpha</name>
    <name type="common">Zebra mussel</name>
    <name type="synonym">Mytilus polymorpha</name>
    <dbReference type="NCBI Taxonomy" id="45954"/>
    <lineage>
        <taxon>Eukaryota</taxon>
        <taxon>Metazoa</taxon>
        <taxon>Spiralia</taxon>
        <taxon>Lophotrochozoa</taxon>
        <taxon>Mollusca</taxon>
        <taxon>Bivalvia</taxon>
        <taxon>Autobranchia</taxon>
        <taxon>Heteroconchia</taxon>
        <taxon>Euheterodonta</taxon>
        <taxon>Imparidentia</taxon>
        <taxon>Neoheterodontei</taxon>
        <taxon>Myida</taxon>
        <taxon>Dreissenoidea</taxon>
        <taxon>Dreissenidae</taxon>
        <taxon>Dreissena</taxon>
    </lineage>
</organism>
<dbReference type="PANTHER" id="PTHR12722">
    <property type="entry name" value="XAP-5 PROTEIN-RELATED"/>
    <property type="match status" value="1"/>
</dbReference>
<dbReference type="GO" id="GO:0006325">
    <property type="term" value="P:chromatin organization"/>
    <property type="evidence" value="ECO:0007669"/>
    <property type="project" value="TreeGrafter"/>
</dbReference>
<gene>
    <name evidence="3" type="ORF">DPMN_089180</name>
</gene>
<dbReference type="Pfam" id="PF04921">
    <property type="entry name" value="XAP5"/>
    <property type="match status" value="1"/>
</dbReference>
<evidence type="ECO:0000256" key="1">
    <source>
        <dbReference type="SAM" id="MobiDB-lite"/>
    </source>
</evidence>
<name>A0A9D4KWB9_DREPO</name>
<dbReference type="PANTHER" id="PTHR12722:SF0">
    <property type="entry name" value="PROTEIN FAM50A"/>
    <property type="match status" value="1"/>
</dbReference>
<dbReference type="GO" id="GO:0005634">
    <property type="term" value="C:nucleus"/>
    <property type="evidence" value="ECO:0007669"/>
    <property type="project" value="InterPro"/>
</dbReference>
<accession>A0A9D4KWB9</accession>
<evidence type="ECO:0000313" key="3">
    <source>
        <dbReference type="EMBL" id="KAH3846873.1"/>
    </source>
</evidence>
<dbReference type="EMBL" id="JAIWYP010000003">
    <property type="protein sequence ID" value="KAH3846873.1"/>
    <property type="molecule type" value="Genomic_DNA"/>
</dbReference>
<dbReference type="OrthoDB" id="1562195at2759"/>
<keyword evidence="4" id="KW-1185">Reference proteome</keyword>
<feature type="domain" description="FAM50A/XAP5 C-terminal" evidence="2">
    <location>
        <begin position="180"/>
        <end position="319"/>
    </location>
</feature>
<sequence length="332" mass="38944">MAHYKGAASEGGRAQILMKKRQKEQEELEERKKKIEEDLNVGSIQNKFASHYDAIEQQLKSNTIGLVTLTEMKAKQEDFIKAREKQLAKKDAEARLIEKRKLENKQNEKKKIAALSFDPDGDEEEEEEEVPIVTKKKRLGMNPDVDTSFLPDKDREEEENKLREQIAQEWMQRQEAIKSEEIQITYSYWDGSGHRRQARMKKGNSIQQFLHKCLETLRKEFNDLKAVTVDQLMYVKEDLIIPHHYTFYDFIVTKARGKSGPLFNFNVKDDVRIINDASVEKEESHAGKVCVRSWYERNKHIFPASRWEPYDPEKKWDSYSVSDKNATKITVK</sequence>
<evidence type="ECO:0000259" key="2">
    <source>
        <dbReference type="Pfam" id="PF04921"/>
    </source>
</evidence>